<reference evidence="1" key="2">
    <citation type="journal article" date="2021" name="Genome Biol. Evol.">
        <title>Developing a high-quality reference genome for a parasitic bivalve with doubly uniparental inheritance (Bivalvia: Unionida).</title>
        <authorList>
            <person name="Smith C.H."/>
        </authorList>
    </citation>
    <scope>NUCLEOTIDE SEQUENCE</scope>
    <source>
        <strain evidence="1">CHS0354</strain>
        <tissue evidence="1">Mantle</tissue>
    </source>
</reference>
<protein>
    <submittedName>
        <fullName evidence="1">Uncharacterized protein</fullName>
    </submittedName>
</protein>
<evidence type="ECO:0000313" key="1">
    <source>
        <dbReference type="EMBL" id="KAK3578489.1"/>
    </source>
</evidence>
<dbReference type="EMBL" id="JAEAOA010000527">
    <property type="protein sequence ID" value="KAK3578489.1"/>
    <property type="molecule type" value="Genomic_DNA"/>
</dbReference>
<dbReference type="Proteomes" id="UP001195483">
    <property type="component" value="Unassembled WGS sequence"/>
</dbReference>
<proteinExistence type="predicted"/>
<gene>
    <name evidence="1" type="ORF">CHS0354_007742</name>
</gene>
<evidence type="ECO:0000313" key="2">
    <source>
        <dbReference type="Proteomes" id="UP001195483"/>
    </source>
</evidence>
<dbReference type="AlphaFoldDB" id="A0AAE0VHW5"/>
<keyword evidence="2" id="KW-1185">Reference proteome</keyword>
<reference evidence="1" key="3">
    <citation type="submission" date="2023-05" db="EMBL/GenBank/DDBJ databases">
        <authorList>
            <person name="Smith C.H."/>
        </authorList>
    </citation>
    <scope>NUCLEOTIDE SEQUENCE</scope>
    <source>
        <strain evidence="1">CHS0354</strain>
        <tissue evidence="1">Mantle</tissue>
    </source>
</reference>
<reference evidence="1" key="1">
    <citation type="journal article" date="2021" name="Genome Biol. Evol.">
        <title>A High-Quality Reference Genome for a Parasitic Bivalve with Doubly Uniparental Inheritance (Bivalvia: Unionida).</title>
        <authorList>
            <person name="Smith C.H."/>
        </authorList>
    </citation>
    <scope>NUCLEOTIDE SEQUENCE</scope>
    <source>
        <strain evidence="1">CHS0354</strain>
    </source>
</reference>
<comment type="caution">
    <text evidence="1">The sequence shown here is derived from an EMBL/GenBank/DDBJ whole genome shotgun (WGS) entry which is preliminary data.</text>
</comment>
<accession>A0AAE0VHW5</accession>
<organism evidence="1 2">
    <name type="scientific">Potamilus streckersoni</name>
    <dbReference type="NCBI Taxonomy" id="2493646"/>
    <lineage>
        <taxon>Eukaryota</taxon>
        <taxon>Metazoa</taxon>
        <taxon>Spiralia</taxon>
        <taxon>Lophotrochozoa</taxon>
        <taxon>Mollusca</taxon>
        <taxon>Bivalvia</taxon>
        <taxon>Autobranchia</taxon>
        <taxon>Heteroconchia</taxon>
        <taxon>Palaeoheterodonta</taxon>
        <taxon>Unionida</taxon>
        <taxon>Unionoidea</taxon>
        <taxon>Unionidae</taxon>
        <taxon>Ambleminae</taxon>
        <taxon>Lampsilini</taxon>
        <taxon>Potamilus</taxon>
    </lineage>
</organism>
<name>A0AAE0VHW5_9BIVA</name>
<sequence length="128" mass="14109">MDECVSTCSRQECQVCGLPSEQGPCKALTTRASRSYMEDVGEMPTVSQVRRAVGTPVKMHYALTQHAIFLLIKVAVLEPVLNGTSIHINADANSLFTEDVMGMKTGLINGIRVWHRATTRNIQFKTCP</sequence>